<dbReference type="RefSeq" id="WP_134513878.1">
    <property type="nucleotide sequence ID" value="NZ_SOHJ01000004.1"/>
</dbReference>
<organism evidence="6 7">
    <name type="scientific">Cryobacterium suzukii</name>
    <dbReference type="NCBI Taxonomy" id="1259198"/>
    <lineage>
        <taxon>Bacteria</taxon>
        <taxon>Bacillati</taxon>
        <taxon>Actinomycetota</taxon>
        <taxon>Actinomycetes</taxon>
        <taxon>Micrococcales</taxon>
        <taxon>Microbacteriaceae</taxon>
        <taxon>Cryobacterium</taxon>
    </lineage>
</organism>
<dbReference type="InterPro" id="IPR036890">
    <property type="entry name" value="HATPase_C_sf"/>
</dbReference>
<keyword evidence="3" id="KW-0902">Two-component regulatory system</keyword>
<feature type="domain" description="Histidine kinase/HSP90-like ATPase" evidence="5">
    <location>
        <begin position="295"/>
        <end position="389"/>
    </location>
</feature>
<comment type="caution">
    <text evidence="6">The sequence shown here is derived from an EMBL/GenBank/DDBJ whole genome shotgun (WGS) entry which is preliminary data.</text>
</comment>
<evidence type="ECO:0000259" key="5">
    <source>
        <dbReference type="SMART" id="SM00387"/>
    </source>
</evidence>
<dbReference type="AlphaFoldDB" id="A0A4R9AHB8"/>
<dbReference type="Gene3D" id="3.30.565.10">
    <property type="entry name" value="Histidine kinase-like ATPase, C-terminal domain"/>
    <property type="match status" value="1"/>
</dbReference>
<dbReference type="Pfam" id="PF07730">
    <property type="entry name" value="HisKA_3"/>
    <property type="match status" value="1"/>
</dbReference>
<dbReference type="PANTHER" id="PTHR24421">
    <property type="entry name" value="NITRATE/NITRITE SENSOR PROTEIN NARX-RELATED"/>
    <property type="match status" value="1"/>
</dbReference>
<dbReference type="Pfam" id="PF02518">
    <property type="entry name" value="HATPase_c"/>
    <property type="match status" value="1"/>
</dbReference>
<dbReference type="PANTHER" id="PTHR24421:SF58">
    <property type="entry name" value="SIGNAL TRANSDUCTION HISTIDINE-PROTEIN KINASE_PHOSPHATASE UHPB"/>
    <property type="match status" value="1"/>
</dbReference>
<protein>
    <submittedName>
        <fullName evidence="6">Sensor histidine kinase</fullName>
    </submittedName>
</protein>
<proteinExistence type="predicted"/>
<dbReference type="Proteomes" id="UP000298170">
    <property type="component" value="Unassembled WGS sequence"/>
</dbReference>
<keyword evidence="4" id="KW-1133">Transmembrane helix</keyword>
<feature type="transmembrane region" description="Helical" evidence="4">
    <location>
        <begin position="139"/>
        <end position="157"/>
    </location>
</feature>
<reference evidence="6 7" key="1">
    <citation type="submission" date="2019-03" db="EMBL/GenBank/DDBJ databases">
        <title>Genomics of glacier-inhabiting Cryobacterium strains.</title>
        <authorList>
            <person name="Liu Q."/>
            <person name="Xin Y.-H."/>
        </authorList>
    </citation>
    <scope>NUCLEOTIDE SEQUENCE [LARGE SCALE GENOMIC DNA]</scope>
    <source>
        <strain evidence="6 7">Sr39</strain>
    </source>
</reference>
<feature type="transmembrane region" description="Helical" evidence="4">
    <location>
        <begin position="113"/>
        <end position="133"/>
    </location>
</feature>
<dbReference type="Gene3D" id="1.20.5.1930">
    <property type="match status" value="1"/>
</dbReference>
<keyword evidence="7" id="KW-1185">Reference proteome</keyword>
<gene>
    <name evidence="6" type="ORF">E3T39_06480</name>
</gene>
<keyword evidence="4" id="KW-0812">Transmembrane</keyword>
<evidence type="ECO:0000256" key="4">
    <source>
        <dbReference type="SAM" id="Phobius"/>
    </source>
</evidence>
<dbReference type="OrthoDB" id="144293at2"/>
<dbReference type="InterPro" id="IPR011712">
    <property type="entry name" value="Sig_transdc_His_kin_sub3_dim/P"/>
</dbReference>
<dbReference type="EMBL" id="SOHJ01000004">
    <property type="protein sequence ID" value="TFD61676.1"/>
    <property type="molecule type" value="Genomic_DNA"/>
</dbReference>
<keyword evidence="1" id="KW-0808">Transferase</keyword>
<evidence type="ECO:0000313" key="6">
    <source>
        <dbReference type="EMBL" id="TFD61676.1"/>
    </source>
</evidence>
<keyword evidence="4" id="KW-0472">Membrane</keyword>
<dbReference type="CDD" id="cd16917">
    <property type="entry name" value="HATPase_UhpB-NarQ-NarX-like"/>
    <property type="match status" value="1"/>
</dbReference>
<dbReference type="GO" id="GO:0046983">
    <property type="term" value="F:protein dimerization activity"/>
    <property type="evidence" value="ECO:0007669"/>
    <property type="project" value="InterPro"/>
</dbReference>
<feature type="transmembrane region" description="Helical" evidence="4">
    <location>
        <begin position="61"/>
        <end position="82"/>
    </location>
</feature>
<accession>A0A4R9AHB8</accession>
<dbReference type="InterPro" id="IPR003594">
    <property type="entry name" value="HATPase_dom"/>
</dbReference>
<keyword evidence="2 6" id="KW-0418">Kinase</keyword>
<sequence>MTSARWWDVAFGGALAAMAITVALYPAGGSLGGALATLAGLGLAYLGFGRRGIRLVCTGRTASSVAFLVTVILGCGVGAAFAPNLATLQAIGFPVVWVLAGSYAAAVWLSATLAISVGLGLTLSLGGTVAAAAEAGATEAISFIFAIALGTWMTRVISAGERHRRLLDELTVTQGELATLHRAAGSSAERERLARDIHDTIAQTLTGLVMLAERTRGELTAIPARVSAAQASIDLIETNAREALTETRALVATLSPVREPGMGLAGTILRLADRFTQETGIQTDATVQVGDIDREVEVVLLRCVQEGLANVRQHSGAGAASVLIERIGAAVVLTVSDDGYGLGRPRADPNTGFGLAGMRDRVLLVHGELELGTRPTGGTLLRVTVPLPAPPALAPDRETLRTEVGA</sequence>
<feature type="transmembrane region" description="Helical" evidence="4">
    <location>
        <begin position="7"/>
        <end position="25"/>
    </location>
</feature>
<dbReference type="InterPro" id="IPR050482">
    <property type="entry name" value="Sensor_HK_TwoCompSys"/>
</dbReference>
<evidence type="ECO:0000256" key="2">
    <source>
        <dbReference type="ARBA" id="ARBA00022777"/>
    </source>
</evidence>
<dbReference type="SUPFAM" id="SSF55874">
    <property type="entry name" value="ATPase domain of HSP90 chaperone/DNA topoisomerase II/histidine kinase"/>
    <property type="match status" value="1"/>
</dbReference>
<feature type="transmembrane region" description="Helical" evidence="4">
    <location>
        <begin position="31"/>
        <end position="49"/>
    </location>
</feature>
<dbReference type="SMART" id="SM00387">
    <property type="entry name" value="HATPase_c"/>
    <property type="match status" value="1"/>
</dbReference>
<dbReference type="GO" id="GO:0016020">
    <property type="term" value="C:membrane"/>
    <property type="evidence" value="ECO:0007669"/>
    <property type="project" value="InterPro"/>
</dbReference>
<name>A0A4R9AHB8_9MICO</name>
<evidence type="ECO:0000313" key="7">
    <source>
        <dbReference type="Proteomes" id="UP000298170"/>
    </source>
</evidence>
<evidence type="ECO:0000256" key="1">
    <source>
        <dbReference type="ARBA" id="ARBA00022679"/>
    </source>
</evidence>
<evidence type="ECO:0000256" key="3">
    <source>
        <dbReference type="ARBA" id="ARBA00023012"/>
    </source>
</evidence>
<dbReference type="GO" id="GO:0000155">
    <property type="term" value="F:phosphorelay sensor kinase activity"/>
    <property type="evidence" value="ECO:0007669"/>
    <property type="project" value="InterPro"/>
</dbReference>